<protein>
    <recommendedName>
        <fullName evidence="1">Transcription factor zinc-finger domain-containing protein</fullName>
    </recommendedName>
</protein>
<dbReference type="Proteomes" id="UP001408594">
    <property type="component" value="Unassembled WGS sequence"/>
</dbReference>
<reference evidence="2 3" key="1">
    <citation type="submission" date="2024-02" db="EMBL/GenBank/DDBJ databases">
        <title>Microbulbifer aestuariivivens NBRC 112533.</title>
        <authorList>
            <person name="Ichikawa N."/>
            <person name="Katano-Makiyama Y."/>
            <person name="Hidaka K."/>
        </authorList>
    </citation>
    <scope>NUCLEOTIDE SEQUENCE [LARGE SCALE GENOMIC DNA]</scope>
    <source>
        <strain evidence="2 3">NBRC 112533</strain>
    </source>
</reference>
<evidence type="ECO:0000259" key="1">
    <source>
        <dbReference type="Pfam" id="PF13453"/>
    </source>
</evidence>
<organism evidence="2 3">
    <name type="scientific">Microbulbifer aestuariivivens</name>
    <dbReference type="NCBI Taxonomy" id="1908308"/>
    <lineage>
        <taxon>Bacteria</taxon>
        <taxon>Pseudomonadati</taxon>
        <taxon>Pseudomonadota</taxon>
        <taxon>Gammaproteobacteria</taxon>
        <taxon>Cellvibrionales</taxon>
        <taxon>Microbulbiferaceae</taxon>
        <taxon>Microbulbifer</taxon>
    </lineage>
</organism>
<dbReference type="InterPro" id="IPR027392">
    <property type="entry name" value="TF_Znf"/>
</dbReference>
<feature type="domain" description="Transcription factor zinc-finger" evidence="1">
    <location>
        <begin position="13"/>
        <end position="55"/>
    </location>
</feature>
<gene>
    <name evidence="2" type="ORF">Maes01_01109</name>
</gene>
<accession>A0ABP9WMX9</accession>
<comment type="caution">
    <text evidence="2">The sequence shown here is derived from an EMBL/GenBank/DDBJ whole genome shotgun (WGS) entry which is preliminary data.</text>
</comment>
<proteinExistence type="predicted"/>
<sequence>MPRFTKGMLNKVKCTSCKSGLLKPTFIDTIFRGHTCTSCGGNWILIQDYVSWKEKNPQYQFAENISEAEVSEATDSKSALLCPISGAIMQKFKITAACEHRLDYSVSVGGLWLDKGEWELLKSEGLAGSLNAVVTRQWQKKIRQESARQSFQDLYRAKFGEELYEEVRKTREWLQSQTQQADIRAYLLAEDPYSAER</sequence>
<name>A0ABP9WMX9_9GAMM</name>
<evidence type="ECO:0000313" key="3">
    <source>
        <dbReference type="Proteomes" id="UP001408594"/>
    </source>
</evidence>
<keyword evidence="3" id="KW-1185">Reference proteome</keyword>
<evidence type="ECO:0000313" key="2">
    <source>
        <dbReference type="EMBL" id="GAA5524552.1"/>
    </source>
</evidence>
<dbReference type="EMBL" id="BAABRT010000007">
    <property type="protein sequence ID" value="GAA5524552.1"/>
    <property type="molecule type" value="Genomic_DNA"/>
</dbReference>
<dbReference type="Pfam" id="PF13453">
    <property type="entry name" value="Zn_ribbon_TFIIB"/>
    <property type="match status" value="1"/>
</dbReference>